<protein>
    <submittedName>
        <fullName evidence="1">Uncharacterized protein</fullName>
    </submittedName>
</protein>
<organism evidence="1 2">
    <name type="scientific">Diacronema lutheri</name>
    <name type="common">Unicellular marine alga</name>
    <name type="synonym">Monochrysis lutheri</name>
    <dbReference type="NCBI Taxonomy" id="2081491"/>
    <lineage>
        <taxon>Eukaryota</taxon>
        <taxon>Haptista</taxon>
        <taxon>Haptophyta</taxon>
        <taxon>Pavlovophyceae</taxon>
        <taxon>Pavlovales</taxon>
        <taxon>Pavlovaceae</taxon>
        <taxon>Diacronema</taxon>
    </lineage>
</organism>
<reference evidence="1" key="1">
    <citation type="submission" date="2021-05" db="EMBL/GenBank/DDBJ databases">
        <title>The genome of the haptophyte Pavlova lutheri (Diacronema luteri, Pavlovales) - a model for lipid biosynthesis in eukaryotic algae.</title>
        <authorList>
            <person name="Hulatt C.J."/>
            <person name="Posewitz M.C."/>
        </authorList>
    </citation>
    <scope>NUCLEOTIDE SEQUENCE</scope>
    <source>
        <strain evidence="1">NIVA-4/92</strain>
    </source>
</reference>
<evidence type="ECO:0000313" key="2">
    <source>
        <dbReference type="Proteomes" id="UP000751190"/>
    </source>
</evidence>
<dbReference type="Proteomes" id="UP000751190">
    <property type="component" value="Unassembled WGS sequence"/>
</dbReference>
<evidence type="ECO:0000313" key="1">
    <source>
        <dbReference type="EMBL" id="KAG8466861.1"/>
    </source>
</evidence>
<sequence length="111" mass="12335">MANLATRSAGGTAELEAKARAVEIVLKQQLELDQVAHDLAEAQEGNRILSERNEMLTNYIDNLMYTVTRNDLALAPPATRSKGMNPMRRFAMLAPVLERAPSDNHMASRDR</sequence>
<dbReference type="EMBL" id="JAGTXO010000007">
    <property type="protein sequence ID" value="KAG8466861.1"/>
    <property type="molecule type" value="Genomic_DNA"/>
</dbReference>
<keyword evidence="2" id="KW-1185">Reference proteome</keyword>
<dbReference type="Gene3D" id="1.20.5.170">
    <property type="match status" value="1"/>
</dbReference>
<proteinExistence type="predicted"/>
<name>A0A8J5XNY7_DIALT</name>
<dbReference type="OrthoDB" id="2163284at2759"/>
<accession>A0A8J5XNY7</accession>
<gene>
    <name evidence="1" type="ORF">KFE25_008240</name>
</gene>
<comment type="caution">
    <text evidence="1">The sequence shown here is derived from an EMBL/GenBank/DDBJ whole genome shotgun (WGS) entry which is preliminary data.</text>
</comment>
<dbReference type="AlphaFoldDB" id="A0A8J5XNY7"/>